<keyword evidence="4" id="KW-1185">Reference proteome</keyword>
<comment type="caution">
    <text evidence="3">The sequence shown here is derived from an EMBL/GenBank/DDBJ whole genome shotgun (WGS) entry which is preliminary data.</text>
</comment>
<proteinExistence type="predicted"/>
<sequence>MHRYYPPVTTAEREKRHPAEARGTASPGAGGAARLRRRAKCRELLQATREAALSRQREYEALLAQLSASEGDTPDWPFIQITIRAGIHHSRSTAAWADESLAALQAEESGRGTP</sequence>
<dbReference type="RefSeq" id="WP_282756423.1">
    <property type="nucleotide sequence ID" value="NZ_JASCTH010000001.1"/>
</dbReference>
<reference evidence="3 4" key="1">
    <citation type="submission" date="2023-05" db="EMBL/GenBank/DDBJ databases">
        <title>Actinoplanes sp. NEAU-A12 genome sequencing.</title>
        <authorList>
            <person name="Wang Z.-S."/>
        </authorList>
    </citation>
    <scope>NUCLEOTIDE SEQUENCE [LARGE SCALE GENOMIC DNA]</scope>
    <source>
        <strain evidence="3 4">NEAU-A12</strain>
    </source>
</reference>
<dbReference type="Proteomes" id="UP001241758">
    <property type="component" value="Unassembled WGS sequence"/>
</dbReference>
<feature type="compositionally biased region" description="Basic and acidic residues" evidence="1">
    <location>
        <begin position="11"/>
        <end position="20"/>
    </location>
</feature>
<accession>A0ABT6WBS4</accession>
<dbReference type="Pfam" id="PF10400">
    <property type="entry name" value="Vir_act_alpha_C"/>
    <property type="match status" value="1"/>
</dbReference>
<gene>
    <name evidence="3" type="ORF">QLQ12_00955</name>
</gene>
<feature type="region of interest" description="Disordered" evidence="1">
    <location>
        <begin position="1"/>
        <end position="35"/>
    </location>
</feature>
<name>A0ABT6WBS4_9ACTN</name>
<dbReference type="InterPro" id="IPR018309">
    <property type="entry name" value="Tscrpt_reg_PadR_C"/>
</dbReference>
<dbReference type="Gene3D" id="6.10.140.190">
    <property type="match status" value="1"/>
</dbReference>
<evidence type="ECO:0000259" key="2">
    <source>
        <dbReference type="Pfam" id="PF10400"/>
    </source>
</evidence>
<feature type="domain" description="Transcription regulator PadR C-terminal" evidence="2">
    <location>
        <begin position="35"/>
        <end position="104"/>
    </location>
</feature>
<organism evidence="3 4">
    <name type="scientific">Actinoplanes sandaracinus</name>
    <dbReference type="NCBI Taxonomy" id="3045177"/>
    <lineage>
        <taxon>Bacteria</taxon>
        <taxon>Bacillati</taxon>
        <taxon>Actinomycetota</taxon>
        <taxon>Actinomycetes</taxon>
        <taxon>Micromonosporales</taxon>
        <taxon>Micromonosporaceae</taxon>
        <taxon>Actinoplanes</taxon>
    </lineage>
</organism>
<dbReference type="EMBL" id="JASCTH010000001">
    <property type="protein sequence ID" value="MDI6097177.1"/>
    <property type="molecule type" value="Genomic_DNA"/>
</dbReference>
<evidence type="ECO:0000256" key="1">
    <source>
        <dbReference type="SAM" id="MobiDB-lite"/>
    </source>
</evidence>
<evidence type="ECO:0000313" key="4">
    <source>
        <dbReference type="Proteomes" id="UP001241758"/>
    </source>
</evidence>
<evidence type="ECO:0000313" key="3">
    <source>
        <dbReference type="EMBL" id="MDI6097177.1"/>
    </source>
</evidence>
<protein>
    <recommendedName>
        <fullName evidence="2">Transcription regulator PadR C-terminal domain-containing protein</fullName>
    </recommendedName>
</protein>